<gene>
    <name evidence="2" type="ordered locus">Pfl01_3503</name>
</gene>
<dbReference type="KEGG" id="pfo:Pfl01_3503"/>
<dbReference type="AlphaFoldDB" id="Q3KAG3"/>
<feature type="signal peptide" evidence="1">
    <location>
        <begin position="1"/>
        <end position="29"/>
    </location>
</feature>
<evidence type="ECO:0000313" key="2">
    <source>
        <dbReference type="EMBL" id="ABA75241.2"/>
    </source>
</evidence>
<feature type="chain" id="PRO_5004227344" description="Lipoprotein" evidence="1">
    <location>
        <begin position="30"/>
        <end position="114"/>
    </location>
</feature>
<keyword evidence="1" id="KW-0732">Signal</keyword>
<proteinExistence type="predicted"/>
<evidence type="ECO:0008006" key="4">
    <source>
        <dbReference type="Google" id="ProtNLM"/>
    </source>
</evidence>
<dbReference type="HOGENOM" id="CLU_2247714_0_0_6"/>
<reference evidence="2 3" key="1">
    <citation type="journal article" date="2009" name="Genome Biol.">
        <title>Genomic and genetic analyses of diversity and plant interactions of Pseudomonas fluorescens.</title>
        <authorList>
            <person name="Silby M.W."/>
            <person name="Cerdeno-Tarraga A.M."/>
            <person name="Vernikos G.S."/>
            <person name="Giddens S.R."/>
            <person name="Jackson R.W."/>
            <person name="Preston G.M."/>
            <person name="Zhang X.X."/>
            <person name="Moon C.D."/>
            <person name="Gehrig S.M."/>
            <person name="Godfrey S.A."/>
            <person name="Knight C.G."/>
            <person name="Malone J.G."/>
            <person name="Robinson Z."/>
            <person name="Spiers A.J."/>
            <person name="Harris S."/>
            <person name="Challis G.L."/>
            <person name="Yaxley A.M."/>
            <person name="Harris D."/>
            <person name="Seeger K."/>
            <person name="Murphy L."/>
            <person name="Rutter S."/>
            <person name="Squares R."/>
            <person name="Quail M.A."/>
            <person name="Saunders E."/>
            <person name="Mavromatis K."/>
            <person name="Brettin T.S."/>
            <person name="Bentley S.D."/>
            <person name="Hothersall J."/>
            <person name="Stephens E."/>
            <person name="Thomas C.M."/>
            <person name="Parkhill J."/>
            <person name="Levy S.B."/>
            <person name="Rainey P.B."/>
            <person name="Thomson N.R."/>
        </authorList>
    </citation>
    <scope>NUCLEOTIDE SEQUENCE [LARGE SCALE GENOMIC DNA]</scope>
    <source>
        <strain evidence="2 3">Pf0-1</strain>
    </source>
</reference>
<dbReference type="Proteomes" id="UP000002704">
    <property type="component" value="Chromosome"/>
</dbReference>
<sequence length="114" mass="12630">MTPELTRNAFMKKLICSVALLVCSTSALAQWQDVNYSAVVKKDYVYCDSQGKLDDFGAFAQDGDEDGANKMVSDGKCHVSKGLKISVFQENEYAVCFLAPSGKAFYTYKAFIKR</sequence>
<protein>
    <recommendedName>
        <fullName evidence="4">Lipoprotein</fullName>
    </recommendedName>
</protein>
<name>Q3KAG3_PSEPF</name>
<accession>Q3KAG3</accession>
<evidence type="ECO:0000256" key="1">
    <source>
        <dbReference type="SAM" id="SignalP"/>
    </source>
</evidence>
<dbReference type="EMBL" id="CP000094">
    <property type="protein sequence ID" value="ABA75241.2"/>
    <property type="molecule type" value="Genomic_DNA"/>
</dbReference>
<evidence type="ECO:0000313" key="3">
    <source>
        <dbReference type="Proteomes" id="UP000002704"/>
    </source>
</evidence>
<organism evidence="2 3">
    <name type="scientific">Pseudomonas fluorescens (strain Pf0-1)</name>
    <dbReference type="NCBI Taxonomy" id="205922"/>
    <lineage>
        <taxon>Bacteria</taxon>
        <taxon>Pseudomonadati</taxon>
        <taxon>Pseudomonadota</taxon>
        <taxon>Gammaproteobacteria</taxon>
        <taxon>Pseudomonadales</taxon>
        <taxon>Pseudomonadaceae</taxon>
        <taxon>Pseudomonas</taxon>
    </lineage>
</organism>